<dbReference type="STRING" id="366584.SAMN05216377_112115"/>
<protein>
    <submittedName>
        <fullName evidence="8">Flp pilus assembly protein TadB</fullName>
    </submittedName>
</protein>
<dbReference type="RefSeq" id="WP_093086851.1">
    <property type="nucleotide sequence ID" value="NZ_FNBE01000012.1"/>
</dbReference>
<name>A0A1G7UPP6_PSEOR</name>
<dbReference type="Pfam" id="PF00482">
    <property type="entry name" value="T2SSF"/>
    <property type="match status" value="1"/>
</dbReference>
<dbReference type="PANTHER" id="PTHR35007">
    <property type="entry name" value="INTEGRAL MEMBRANE PROTEIN-RELATED"/>
    <property type="match status" value="1"/>
</dbReference>
<dbReference type="Proteomes" id="UP000198967">
    <property type="component" value="Unassembled WGS sequence"/>
</dbReference>
<evidence type="ECO:0000313" key="8">
    <source>
        <dbReference type="EMBL" id="SDG49542.1"/>
    </source>
</evidence>
<accession>A0A1G7UPP6</accession>
<evidence type="ECO:0000256" key="1">
    <source>
        <dbReference type="ARBA" id="ARBA00004651"/>
    </source>
</evidence>
<reference evidence="8 9" key="1">
    <citation type="submission" date="2016-10" db="EMBL/GenBank/DDBJ databases">
        <authorList>
            <person name="de Groot N.N."/>
        </authorList>
    </citation>
    <scope>NUCLEOTIDE SEQUENCE [LARGE SCALE GENOMIC DNA]</scope>
    <source>
        <strain evidence="8 9">CGMCC 4.3143</strain>
    </source>
</reference>
<dbReference type="PANTHER" id="PTHR35007:SF3">
    <property type="entry name" value="POSSIBLE CONSERVED ALANINE RICH MEMBRANE PROTEIN"/>
    <property type="match status" value="1"/>
</dbReference>
<organism evidence="8 9">
    <name type="scientific">Pseudonocardia oroxyli</name>
    <dbReference type="NCBI Taxonomy" id="366584"/>
    <lineage>
        <taxon>Bacteria</taxon>
        <taxon>Bacillati</taxon>
        <taxon>Actinomycetota</taxon>
        <taxon>Actinomycetes</taxon>
        <taxon>Pseudonocardiales</taxon>
        <taxon>Pseudonocardiaceae</taxon>
        <taxon>Pseudonocardia</taxon>
    </lineage>
</organism>
<evidence type="ECO:0000259" key="7">
    <source>
        <dbReference type="Pfam" id="PF00482"/>
    </source>
</evidence>
<comment type="subcellular location">
    <subcellularLocation>
        <location evidence="1">Cell membrane</location>
        <topology evidence="1">Multi-pass membrane protein</topology>
    </subcellularLocation>
</comment>
<evidence type="ECO:0000256" key="6">
    <source>
        <dbReference type="SAM" id="Phobius"/>
    </source>
</evidence>
<feature type="domain" description="Type II secretion system protein GspF" evidence="7">
    <location>
        <begin position="118"/>
        <end position="237"/>
    </location>
</feature>
<evidence type="ECO:0000256" key="3">
    <source>
        <dbReference type="ARBA" id="ARBA00022692"/>
    </source>
</evidence>
<gene>
    <name evidence="8" type="ORF">SAMN05216377_112115</name>
</gene>
<sequence>MSAGPGLVAACALVALAVAVAGDGAARPRLRGLRPPVESADPGSGVGGRSRLPVVAGVGVAGIVWVLAGGPAGGPTAVLAAVLLGGLLPPGVSTAFRRLGTRAAGRVDAGGLAAGWELLATCLDAGLPVPTAVQVAAERIDGPTAVALRRVAGLLELGSPGEQAWAAAAELPQLAAFGRAARRSADTGTGLARVARGEAARLRDGLADAAEARAERAAVLVAAPLGLCFLPAFLALGIAPVVLGLAGEALSRW</sequence>
<evidence type="ECO:0000313" key="9">
    <source>
        <dbReference type="Proteomes" id="UP000198967"/>
    </source>
</evidence>
<keyword evidence="5 6" id="KW-0472">Membrane</keyword>
<evidence type="ECO:0000256" key="4">
    <source>
        <dbReference type="ARBA" id="ARBA00022989"/>
    </source>
</evidence>
<proteinExistence type="predicted"/>
<dbReference type="AlphaFoldDB" id="A0A1G7UPP6"/>
<evidence type="ECO:0000256" key="5">
    <source>
        <dbReference type="ARBA" id="ARBA00023136"/>
    </source>
</evidence>
<feature type="transmembrane region" description="Helical" evidence="6">
    <location>
        <begin position="217"/>
        <end position="243"/>
    </location>
</feature>
<dbReference type="GO" id="GO:0005886">
    <property type="term" value="C:plasma membrane"/>
    <property type="evidence" value="ECO:0007669"/>
    <property type="project" value="UniProtKB-SubCell"/>
</dbReference>
<evidence type="ECO:0000256" key="2">
    <source>
        <dbReference type="ARBA" id="ARBA00022475"/>
    </source>
</evidence>
<keyword evidence="4 6" id="KW-1133">Transmembrane helix</keyword>
<keyword evidence="3 6" id="KW-0812">Transmembrane</keyword>
<feature type="transmembrane region" description="Helical" evidence="6">
    <location>
        <begin position="63"/>
        <end position="88"/>
    </location>
</feature>
<dbReference type="InterPro" id="IPR018076">
    <property type="entry name" value="T2SS_GspF_dom"/>
</dbReference>
<dbReference type="EMBL" id="FNBE01000012">
    <property type="protein sequence ID" value="SDG49542.1"/>
    <property type="molecule type" value="Genomic_DNA"/>
</dbReference>
<keyword evidence="2" id="KW-1003">Cell membrane</keyword>
<keyword evidence="9" id="KW-1185">Reference proteome</keyword>